<gene>
    <name evidence="1" type="ORF">FRF71_14370</name>
</gene>
<evidence type="ECO:0000313" key="1">
    <source>
        <dbReference type="EMBL" id="QEA17224.1"/>
    </source>
</evidence>
<sequence>MKYASSITVALALMVAACGGKGDVPSGQVVATVDGQEVTLADLKAEMSTDDNTDANTQAQALERIIARKLLAAEARRQKLDSTPLAAIVKTQAEETALAQLLARKVTEGVPKVSEDEINEFLRSYPASISDRRLLSVDQFFVPSLPPKVLEEISKVKTMEAAEAILNANKVVFRRTVTNVDTVSLDPAFAQQLVGTEGNDIFVMPNGQSAEIGRIVSSRSEPITGDAARQAARTIMMRQRSVEMVNNQLGKVIAEGRRKVQVNPQFQGKAAPASAAEAAKQAAPAVAK</sequence>
<keyword evidence="2" id="KW-1185">Reference proteome</keyword>
<reference evidence="1 2" key="1">
    <citation type="journal article" date="2013" name="J. Microbiol. Biotechnol.">
        <title>Novosphingobium ginsenosidimutans sp. nov., with the ability to convert ginsenoside.</title>
        <authorList>
            <person name="Kim J.K."/>
            <person name="He D."/>
            <person name="Liu Q.M."/>
            <person name="Park H.Y."/>
            <person name="Jung M.S."/>
            <person name="Yoon M.H."/>
            <person name="Kim S.C."/>
            <person name="Im W.T."/>
        </authorList>
    </citation>
    <scope>NUCLEOTIDE SEQUENCE [LARGE SCALE GENOMIC DNA]</scope>
    <source>
        <strain evidence="1 2">FW-6</strain>
    </source>
</reference>
<dbReference type="KEGG" id="ngf:FRF71_14370"/>
<organism evidence="1 2">
    <name type="scientific">Novosphingobium ginsenosidimutans</name>
    <dbReference type="NCBI Taxonomy" id="1176536"/>
    <lineage>
        <taxon>Bacteria</taxon>
        <taxon>Pseudomonadati</taxon>
        <taxon>Pseudomonadota</taxon>
        <taxon>Alphaproteobacteria</taxon>
        <taxon>Sphingomonadales</taxon>
        <taxon>Sphingomonadaceae</taxon>
        <taxon>Novosphingobium</taxon>
    </lineage>
</organism>
<dbReference type="RefSeq" id="WP_147091303.1">
    <property type="nucleotide sequence ID" value="NZ_BAABJD010000002.1"/>
</dbReference>
<proteinExistence type="predicted"/>
<protein>
    <recommendedName>
        <fullName evidence="3">Peptidyl-prolyl cis-trans isomerase, EpsD family</fullName>
    </recommendedName>
</protein>
<accession>A0A5B8S7K4</accession>
<dbReference type="SUPFAM" id="SSF109998">
    <property type="entry name" value="Triger factor/SurA peptide-binding domain-like"/>
    <property type="match status" value="1"/>
</dbReference>
<evidence type="ECO:0008006" key="3">
    <source>
        <dbReference type="Google" id="ProtNLM"/>
    </source>
</evidence>
<dbReference type="PROSITE" id="PS51257">
    <property type="entry name" value="PROKAR_LIPOPROTEIN"/>
    <property type="match status" value="1"/>
</dbReference>
<dbReference type="EMBL" id="CP042345">
    <property type="protein sequence ID" value="QEA17224.1"/>
    <property type="molecule type" value="Genomic_DNA"/>
</dbReference>
<dbReference type="OrthoDB" id="8204527at2"/>
<name>A0A5B8S7K4_9SPHN</name>
<dbReference type="Gene3D" id="1.10.8.1040">
    <property type="match status" value="1"/>
</dbReference>
<dbReference type="InterPro" id="IPR027304">
    <property type="entry name" value="Trigger_fact/SurA_dom_sf"/>
</dbReference>
<dbReference type="Proteomes" id="UP000321172">
    <property type="component" value="Chromosome"/>
</dbReference>
<dbReference type="AlphaFoldDB" id="A0A5B8S7K4"/>
<evidence type="ECO:0000313" key="2">
    <source>
        <dbReference type="Proteomes" id="UP000321172"/>
    </source>
</evidence>